<dbReference type="EMBL" id="JAMBOL010000048">
    <property type="protein sequence ID" value="MCM3716638.1"/>
    <property type="molecule type" value="Genomic_DNA"/>
</dbReference>
<reference evidence="1" key="1">
    <citation type="submission" date="2022-05" db="EMBL/GenBank/DDBJ databases">
        <title>Comparative Genomics of Spacecraft Associated Microbes.</title>
        <authorList>
            <person name="Tran M.T."/>
            <person name="Wright A."/>
            <person name="Seuylemezian A."/>
            <person name="Eisen J."/>
            <person name="Coil D."/>
        </authorList>
    </citation>
    <scope>NUCLEOTIDE SEQUENCE</scope>
    <source>
        <strain evidence="1">214.1.1</strain>
    </source>
</reference>
<evidence type="ECO:0000313" key="2">
    <source>
        <dbReference type="Proteomes" id="UP001139179"/>
    </source>
</evidence>
<sequence length="144" mass="17149">MSNNLLQEQKPWIEQTAIIKKSIKEFKALIVIEDEDDDLFSPHLSAEQFYNKTRNAKIKQAIRSLQEQLKHVSQCRGDYVANLDWMQSIPLSETEKSLFIDIYQEQKKASELQQKYNKDGKRLMNDYRKVYKRIVEYLMKTTNI</sequence>
<proteinExistence type="predicted"/>
<gene>
    <name evidence="1" type="ORF">M3202_21585</name>
</gene>
<accession>A0A9X2DWP5</accession>
<evidence type="ECO:0000313" key="1">
    <source>
        <dbReference type="EMBL" id="MCM3716638.1"/>
    </source>
</evidence>
<name>A0A9X2DWP5_9BACI</name>
<dbReference type="AlphaFoldDB" id="A0A9X2DWP5"/>
<protein>
    <submittedName>
        <fullName evidence="1">Uncharacterized protein</fullName>
    </submittedName>
</protein>
<keyword evidence="2" id="KW-1185">Reference proteome</keyword>
<comment type="caution">
    <text evidence="1">The sequence shown here is derived from an EMBL/GenBank/DDBJ whole genome shotgun (WGS) entry which is preliminary data.</text>
</comment>
<dbReference type="Proteomes" id="UP001139179">
    <property type="component" value="Unassembled WGS sequence"/>
</dbReference>
<dbReference type="RefSeq" id="WP_251225286.1">
    <property type="nucleotide sequence ID" value="NZ_JAMBOL010000048.1"/>
</dbReference>
<organism evidence="1 2">
    <name type="scientific">Halalkalibacter oceani</name>
    <dbReference type="NCBI Taxonomy" id="1653776"/>
    <lineage>
        <taxon>Bacteria</taxon>
        <taxon>Bacillati</taxon>
        <taxon>Bacillota</taxon>
        <taxon>Bacilli</taxon>
        <taxon>Bacillales</taxon>
        <taxon>Bacillaceae</taxon>
        <taxon>Halalkalibacter</taxon>
    </lineage>
</organism>